<evidence type="ECO:0000313" key="1">
    <source>
        <dbReference type="EMBL" id="EGO30527.1"/>
    </source>
</evidence>
<dbReference type="HOGENOM" id="CLU_1826472_0_0_1"/>
<proteinExistence type="predicted"/>
<name>F8NDZ9_SERL9</name>
<dbReference type="AlphaFoldDB" id="F8NDZ9"/>
<protein>
    <submittedName>
        <fullName evidence="1">Uncharacterized protein</fullName>
    </submittedName>
</protein>
<sequence length="141" mass="16191">MFTTDLLFSSPRLQFSQAQQKAILSWANELLAKNVPTLHVLKKCQETIRHLVGNPTEKVATKSGYIFYQNSIGKAIAKVWTLIHYFKYSMHSVLGLFEPDYTVFYARLPQRWRGQYVLGAPWLQNAIRPPSVPCGALCFRK</sequence>
<reference evidence="1" key="1">
    <citation type="submission" date="2011-04" db="EMBL/GenBank/DDBJ databases">
        <title>Evolution of plant cell wall degrading machinery underlies the functional diversity of forest fungi.</title>
        <authorList>
            <consortium name="US DOE Joint Genome Institute (JGI-PGF)"/>
            <person name="Eastwood D.C."/>
            <person name="Floudas D."/>
            <person name="Binder M."/>
            <person name="Majcherczyk A."/>
            <person name="Schneider P."/>
            <person name="Aerts A."/>
            <person name="Asiegbu F.O."/>
            <person name="Baker S.E."/>
            <person name="Barry K."/>
            <person name="Bendiksby M."/>
            <person name="Blumentritt M."/>
            <person name="Coutinho P.M."/>
            <person name="Cullen D."/>
            <person name="Cullen D."/>
            <person name="Gathman A."/>
            <person name="Goodell B."/>
            <person name="Henrissat B."/>
            <person name="Ihrmark K."/>
            <person name="Kauserud H."/>
            <person name="Kohler A."/>
            <person name="LaButti K."/>
            <person name="Lapidus A."/>
            <person name="Lavin J.L."/>
            <person name="Lee Y.-H."/>
            <person name="Lindquist E."/>
            <person name="Lilly W."/>
            <person name="Lucas S."/>
            <person name="Morin E."/>
            <person name="Murat C."/>
            <person name="Oguiza J.A."/>
            <person name="Park J."/>
            <person name="Pisabarro A.G."/>
            <person name="Riley R."/>
            <person name="Rosling A."/>
            <person name="Salamov A."/>
            <person name="Schmidt O."/>
            <person name="Schmutz J."/>
            <person name="Skrede I."/>
            <person name="Stenlid J."/>
            <person name="Wiebenga A."/>
            <person name="Xie X."/>
            <person name="Kues U."/>
            <person name="Hibbett D.S."/>
            <person name="Hoffmeister D."/>
            <person name="Hogberg N."/>
            <person name="Martin F."/>
            <person name="Grigoriev I.V."/>
            <person name="Watkinson S.C."/>
        </authorList>
    </citation>
    <scope>NUCLEOTIDE SEQUENCE</scope>
    <source>
        <strain evidence="1">S7.9</strain>
    </source>
</reference>
<dbReference type="Proteomes" id="UP000008064">
    <property type="component" value="Unassembled WGS sequence"/>
</dbReference>
<dbReference type="OrthoDB" id="2689033at2759"/>
<dbReference type="KEGG" id="sla:SERLADRAFT_454831"/>
<dbReference type="GeneID" id="18817082"/>
<gene>
    <name evidence="1" type="ORF">SERLADRAFT_454831</name>
</gene>
<organism>
    <name type="scientific">Serpula lacrymans var. lacrymans (strain S7.9)</name>
    <name type="common">Dry rot fungus</name>
    <dbReference type="NCBI Taxonomy" id="578457"/>
    <lineage>
        <taxon>Eukaryota</taxon>
        <taxon>Fungi</taxon>
        <taxon>Dikarya</taxon>
        <taxon>Basidiomycota</taxon>
        <taxon>Agaricomycotina</taxon>
        <taxon>Agaricomycetes</taxon>
        <taxon>Agaricomycetidae</taxon>
        <taxon>Boletales</taxon>
        <taxon>Coniophorineae</taxon>
        <taxon>Serpulaceae</taxon>
        <taxon>Serpula</taxon>
    </lineage>
</organism>
<dbReference type="RefSeq" id="XP_007312411.1">
    <property type="nucleotide sequence ID" value="XM_007312349.1"/>
</dbReference>
<dbReference type="EMBL" id="GL945428">
    <property type="protein sequence ID" value="EGO30527.1"/>
    <property type="molecule type" value="Genomic_DNA"/>
</dbReference>
<accession>F8NDZ9</accession>